<dbReference type="eggNOG" id="COG2170">
    <property type="taxonomic scope" value="Bacteria"/>
</dbReference>
<dbReference type="GO" id="GO:0004357">
    <property type="term" value="F:glutamate-cysteine ligase activity"/>
    <property type="evidence" value="ECO:0007669"/>
    <property type="project" value="UniProtKB-EC"/>
</dbReference>
<proteinExistence type="inferred from homology"/>
<dbReference type="PANTHER" id="PTHR36510">
    <property type="entry name" value="GLUTAMATE--CYSTEINE LIGASE 2-RELATED"/>
    <property type="match status" value="1"/>
</dbReference>
<dbReference type="HAMAP" id="MF_01609">
    <property type="entry name" value="Glu_cys_ligase_2"/>
    <property type="match status" value="1"/>
</dbReference>
<dbReference type="InterPro" id="IPR050141">
    <property type="entry name" value="GCL_type2/YbdK_subfam"/>
</dbReference>
<keyword evidence="3 5" id="KW-0067">ATP-binding</keyword>
<sequence>MPFPAHPREDHAVHIDFETSENSTLGVEWEVALVDRESGELAPRAQEVLEAVVGEYPELGEEGDHPQVTGEFLQNTVEMVTGVCSAVPEAVEHLAQTQDRIRKITDPRSLEIFAAGTHPFSDWTEQPVVDAERYYKVLDRAQYWGRQMVIFGMHVHVGIDHRDKALPVLDGLMNYYPHLLALSANSPYWCGHDTGYASHRALIFQQLSTAGLPFHFDSWSEYEAYVSDLMETGVIEEISENRWDIRPVPRFGTVEMRVCDGPSNLREIGALAALTQCLVESFSRTLDEGRSIAVMPPWHHQENKWRAARYGLDAVVIRDAQNHERPVAEDLTEVLNRLEPLAAELGCADELGYVETMMTGETGYQRQRRIAEANGGDLRAVVRDIVAQNREIR</sequence>
<dbReference type="AlphaFoldDB" id="B2GJI7"/>
<comment type="function">
    <text evidence="5">ATP-dependent carboxylate-amine ligase which exhibits weak glutamate--cysteine ligase activity.</text>
</comment>
<protein>
    <recommendedName>
        <fullName evidence="5">Putative glutamate--cysteine ligase 2</fullName>
        <ecNumber evidence="5">6.3.2.2</ecNumber>
    </recommendedName>
    <alternativeName>
        <fullName evidence="5">Gamma-glutamylcysteine synthetase 2</fullName>
        <shortName evidence="5">GCS 2</shortName>
        <shortName evidence="5">Gamma-GCS 2</shortName>
    </alternativeName>
</protein>
<name>B2GJI7_KOCRD</name>
<dbReference type="HOGENOM" id="CLU_044848_1_0_11"/>
<evidence type="ECO:0000256" key="1">
    <source>
        <dbReference type="ARBA" id="ARBA00022598"/>
    </source>
</evidence>
<dbReference type="STRING" id="378753.KRH_06690"/>
<dbReference type="InterPro" id="IPR011793">
    <property type="entry name" value="YbdK"/>
</dbReference>
<evidence type="ECO:0000256" key="2">
    <source>
        <dbReference type="ARBA" id="ARBA00022741"/>
    </source>
</evidence>
<keyword evidence="2 5" id="KW-0547">Nucleotide-binding</keyword>
<dbReference type="NCBIfam" id="TIGR02050">
    <property type="entry name" value="gshA_cyan_rel"/>
    <property type="match status" value="1"/>
</dbReference>
<dbReference type="NCBIfam" id="NF010043">
    <property type="entry name" value="PRK13517.1-3"/>
    <property type="match status" value="1"/>
</dbReference>
<evidence type="ECO:0000313" key="6">
    <source>
        <dbReference type="EMBL" id="BAG29016.1"/>
    </source>
</evidence>
<dbReference type="NCBIfam" id="NF010044">
    <property type="entry name" value="PRK13517.1-4"/>
    <property type="match status" value="1"/>
</dbReference>
<evidence type="ECO:0000256" key="5">
    <source>
        <dbReference type="HAMAP-Rule" id="MF_01609"/>
    </source>
</evidence>
<dbReference type="EMBL" id="AP009152">
    <property type="protein sequence ID" value="BAG29016.1"/>
    <property type="molecule type" value="Genomic_DNA"/>
</dbReference>
<keyword evidence="7" id="KW-1185">Reference proteome</keyword>
<dbReference type="Pfam" id="PF04107">
    <property type="entry name" value="GCS2"/>
    <property type="match status" value="1"/>
</dbReference>
<evidence type="ECO:0000313" key="7">
    <source>
        <dbReference type="Proteomes" id="UP000008838"/>
    </source>
</evidence>
<dbReference type="Gene3D" id="3.30.590.20">
    <property type="match status" value="1"/>
</dbReference>
<dbReference type="InterPro" id="IPR006336">
    <property type="entry name" value="GCS2"/>
</dbReference>
<comment type="catalytic activity">
    <reaction evidence="4 5">
        <text>L-cysteine + L-glutamate + ATP = gamma-L-glutamyl-L-cysteine + ADP + phosphate + H(+)</text>
        <dbReference type="Rhea" id="RHEA:13285"/>
        <dbReference type="ChEBI" id="CHEBI:15378"/>
        <dbReference type="ChEBI" id="CHEBI:29985"/>
        <dbReference type="ChEBI" id="CHEBI:30616"/>
        <dbReference type="ChEBI" id="CHEBI:35235"/>
        <dbReference type="ChEBI" id="CHEBI:43474"/>
        <dbReference type="ChEBI" id="CHEBI:58173"/>
        <dbReference type="ChEBI" id="CHEBI:456216"/>
        <dbReference type="EC" id="6.3.2.2"/>
    </reaction>
</comment>
<comment type="similarity">
    <text evidence="5">Belongs to the glutamate--cysteine ligase type 2 family. YbdK subfamily.</text>
</comment>
<organism evidence="6 7">
    <name type="scientific">Kocuria rhizophila (strain ATCC 9341 / DSM 348 / NBRC 103217 / DC2201)</name>
    <dbReference type="NCBI Taxonomy" id="378753"/>
    <lineage>
        <taxon>Bacteria</taxon>
        <taxon>Bacillati</taxon>
        <taxon>Actinomycetota</taxon>
        <taxon>Actinomycetes</taxon>
        <taxon>Micrococcales</taxon>
        <taxon>Micrococcaceae</taxon>
        <taxon>Kocuria</taxon>
    </lineage>
</organism>
<accession>B2GJI7</accession>
<keyword evidence="1 5" id="KW-0436">Ligase</keyword>
<evidence type="ECO:0000256" key="3">
    <source>
        <dbReference type="ARBA" id="ARBA00022840"/>
    </source>
</evidence>
<dbReference type="InterPro" id="IPR014746">
    <property type="entry name" value="Gln_synth/guanido_kin_cat_dom"/>
</dbReference>
<evidence type="ECO:0000256" key="4">
    <source>
        <dbReference type="ARBA" id="ARBA00048819"/>
    </source>
</evidence>
<dbReference type="GO" id="GO:0005524">
    <property type="term" value="F:ATP binding"/>
    <property type="evidence" value="ECO:0007669"/>
    <property type="project" value="UniProtKB-KW"/>
</dbReference>
<dbReference type="GO" id="GO:0042398">
    <property type="term" value="P:modified amino acid biosynthetic process"/>
    <property type="evidence" value="ECO:0007669"/>
    <property type="project" value="InterPro"/>
</dbReference>
<reference evidence="6 7" key="1">
    <citation type="journal article" date="2008" name="J. Bacteriol.">
        <title>Complete genome sequence of the soil actinomycete Kocuria rhizophila.</title>
        <authorList>
            <person name="Takarada H."/>
            <person name="Sekine M."/>
            <person name="Kosugi H."/>
            <person name="Matsuo Y."/>
            <person name="Fujisawa T."/>
            <person name="Omata S."/>
            <person name="Kishi E."/>
            <person name="Shimizu A."/>
            <person name="Tsukatani N."/>
            <person name="Tanikawa S."/>
            <person name="Fujita N."/>
            <person name="Harayama S."/>
        </authorList>
    </citation>
    <scope>NUCLEOTIDE SEQUENCE [LARGE SCALE GENOMIC DNA]</scope>
    <source>
        <strain evidence="7">ATCC 9341 / DSM 348 / NBRC 103217 / DC2201</strain>
    </source>
</reference>
<dbReference type="EC" id="6.3.2.2" evidence="5"/>
<dbReference type="NCBIfam" id="NF010042">
    <property type="entry name" value="PRK13517.1-2"/>
    <property type="match status" value="1"/>
</dbReference>
<dbReference type="Proteomes" id="UP000008838">
    <property type="component" value="Chromosome"/>
</dbReference>
<dbReference type="KEGG" id="krh:KRH_06690"/>
<gene>
    <name evidence="6" type="ordered locus">KRH_06690</name>
</gene>
<dbReference type="SUPFAM" id="SSF55931">
    <property type="entry name" value="Glutamine synthetase/guanido kinase"/>
    <property type="match status" value="1"/>
</dbReference>
<dbReference type="PANTHER" id="PTHR36510:SF1">
    <property type="entry name" value="GLUTAMATE--CYSTEINE LIGASE 2-RELATED"/>
    <property type="match status" value="1"/>
</dbReference>